<evidence type="ECO:0000256" key="9">
    <source>
        <dbReference type="ARBA" id="ARBA00075222"/>
    </source>
</evidence>
<evidence type="ECO:0000256" key="1">
    <source>
        <dbReference type="ARBA" id="ARBA00004294"/>
    </source>
</evidence>
<proteinExistence type="predicted"/>
<dbReference type="PANTHER" id="PTHR23119">
    <property type="entry name" value="DISCS LARGE"/>
    <property type="match status" value="1"/>
</dbReference>
<evidence type="ECO:0000313" key="11">
    <source>
        <dbReference type="Proteomes" id="UP000186698"/>
    </source>
</evidence>
<evidence type="ECO:0000256" key="3">
    <source>
        <dbReference type="ARBA" id="ARBA00022787"/>
    </source>
</evidence>
<dbReference type="Xenbase" id="XB-GENE-17334166">
    <property type="gene designation" value="synj2bp.S"/>
</dbReference>
<dbReference type="SMART" id="SM00228">
    <property type="entry name" value="PDZ"/>
    <property type="match status" value="1"/>
</dbReference>
<evidence type="ECO:0000313" key="12">
    <source>
        <dbReference type="RefSeq" id="XP_018087718.1"/>
    </source>
</evidence>
<dbReference type="AGR" id="Xenbase:XB-GENE-17334166"/>
<organism evidence="11 12">
    <name type="scientific">Xenopus laevis</name>
    <name type="common">African clawed frog</name>
    <dbReference type="NCBI Taxonomy" id="8355"/>
    <lineage>
        <taxon>Eukaryota</taxon>
        <taxon>Metazoa</taxon>
        <taxon>Chordata</taxon>
        <taxon>Craniata</taxon>
        <taxon>Vertebrata</taxon>
        <taxon>Euteleostomi</taxon>
        <taxon>Amphibia</taxon>
        <taxon>Batrachia</taxon>
        <taxon>Anura</taxon>
        <taxon>Pipoidea</taxon>
        <taxon>Pipidae</taxon>
        <taxon>Xenopodinae</taxon>
        <taxon>Xenopus</taxon>
        <taxon>Xenopus</taxon>
    </lineage>
</organism>
<dbReference type="OrthoDB" id="123971at2759"/>
<dbReference type="RefSeq" id="XP_018087718.1">
    <property type="nucleotide sequence ID" value="XM_018232229.2"/>
</dbReference>
<keyword evidence="5" id="KW-0496">Mitochondrion</keyword>
<evidence type="ECO:0000256" key="8">
    <source>
        <dbReference type="ARBA" id="ARBA00070337"/>
    </source>
</evidence>
<dbReference type="GO" id="GO:0016323">
    <property type="term" value="C:basolateral plasma membrane"/>
    <property type="evidence" value="ECO:0007669"/>
    <property type="project" value="TreeGrafter"/>
</dbReference>
<evidence type="ECO:0000313" key="13">
    <source>
        <dbReference type="Xenbase" id="XB-GENE-17334166"/>
    </source>
</evidence>
<dbReference type="GO" id="GO:0005741">
    <property type="term" value="C:mitochondrial outer membrane"/>
    <property type="evidence" value="ECO:0007669"/>
    <property type="project" value="UniProtKB-SubCell"/>
</dbReference>
<keyword evidence="6" id="KW-0472">Membrane</keyword>
<keyword evidence="2" id="KW-0812">Transmembrane</keyword>
<dbReference type="CTD" id="108699728"/>
<protein>
    <recommendedName>
        <fullName evidence="8">Synaptojanin-2-binding protein</fullName>
    </recommendedName>
    <alternativeName>
        <fullName evidence="9">Mitochondrial outer membrane protein 25</fullName>
    </alternativeName>
</protein>
<dbReference type="OMA" id="HFCNDSA"/>
<comment type="subcellular location">
    <subcellularLocation>
        <location evidence="1">Mitochondrion outer membrane</location>
    </subcellularLocation>
</comment>
<evidence type="ECO:0000256" key="4">
    <source>
        <dbReference type="ARBA" id="ARBA00022989"/>
    </source>
</evidence>
<dbReference type="InterPro" id="IPR036034">
    <property type="entry name" value="PDZ_sf"/>
</dbReference>
<dbReference type="GO" id="GO:0043113">
    <property type="term" value="P:receptor clustering"/>
    <property type="evidence" value="ECO:0007669"/>
    <property type="project" value="TreeGrafter"/>
</dbReference>
<evidence type="ECO:0000256" key="7">
    <source>
        <dbReference type="ARBA" id="ARBA00063547"/>
    </source>
</evidence>
<accession>A0A1L8EZN8</accession>
<dbReference type="Proteomes" id="UP000186698">
    <property type="component" value="Chromosome 8S"/>
</dbReference>
<dbReference type="AlphaFoldDB" id="A0A1L8EZN8"/>
<dbReference type="Pfam" id="PF00595">
    <property type="entry name" value="PDZ"/>
    <property type="match status" value="1"/>
</dbReference>
<keyword evidence="4" id="KW-1133">Transmembrane helix</keyword>
<dbReference type="GO" id="GO:0097120">
    <property type="term" value="P:receptor localization to synapse"/>
    <property type="evidence" value="ECO:0007669"/>
    <property type="project" value="TreeGrafter"/>
</dbReference>
<dbReference type="InterPro" id="IPR050614">
    <property type="entry name" value="Synaptic_Scaffolding_LAP-MAGUK"/>
</dbReference>
<evidence type="ECO:0000256" key="5">
    <source>
        <dbReference type="ARBA" id="ARBA00023128"/>
    </source>
</evidence>
<dbReference type="FunFam" id="2.30.42.10:FF:000161">
    <property type="entry name" value="Synaptojanin-2-binding protein"/>
    <property type="match status" value="1"/>
</dbReference>
<dbReference type="GO" id="GO:0019901">
    <property type="term" value="F:protein kinase binding"/>
    <property type="evidence" value="ECO:0007669"/>
    <property type="project" value="TreeGrafter"/>
</dbReference>
<dbReference type="GO" id="GO:0045197">
    <property type="term" value="P:establishment or maintenance of epithelial cell apical/basal polarity"/>
    <property type="evidence" value="ECO:0007669"/>
    <property type="project" value="TreeGrafter"/>
</dbReference>
<dbReference type="PROSITE" id="PS50106">
    <property type="entry name" value="PDZ"/>
    <property type="match status" value="1"/>
</dbReference>
<dbReference type="KEGG" id="xla:108699728"/>
<evidence type="ECO:0000256" key="2">
    <source>
        <dbReference type="ARBA" id="ARBA00022692"/>
    </source>
</evidence>
<evidence type="ECO:0000259" key="10">
    <source>
        <dbReference type="PROSITE" id="PS50106"/>
    </source>
</evidence>
<dbReference type="Gene3D" id="2.30.42.10">
    <property type="match status" value="1"/>
</dbReference>
<keyword evidence="11" id="KW-1185">Reference proteome</keyword>
<name>A0A1L8EZN8_XENLA</name>
<reference evidence="12" key="1">
    <citation type="submission" date="2025-08" db="UniProtKB">
        <authorList>
            <consortium name="RefSeq"/>
        </authorList>
    </citation>
    <scope>IDENTIFICATION</scope>
    <source>
        <strain evidence="12">J_2021</strain>
        <tissue evidence="12">Erythrocytes</tissue>
    </source>
</reference>
<dbReference type="STRING" id="8355.A0A1L8EZN8"/>
<sequence length="143" mass="15384">MSAGAAVEEIALTRGPSGLGFNIIGGTDQQYIAHDSGIYVSSIKEKGAAAADGRLQEGDQILEVNGVKLKELLHKAAVNLFRNAGEQVVLKVRHKLQNQQNGPSGTRNERPSEDSSLAMFAIPVLLSVAVIAIFAFVKYRHRM</sequence>
<dbReference type="GO" id="GO:0098609">
    <property type="term" value="P:cell-cell adhesion"/>
    <property type="evidence" value="ECO:0007669"/>
    <property type="project" value="TreeGrafter"/>
</dbReference>
<dbReference type="PaxDb" id="8355-A0A1L8EZN8"/>
<keyword evidence="3" id="KW-1000">Mitochondrion outer membrane</keyword>
<feature type="domain" description="PDZ" evidence="10">
    <location>
        <begin position="9"/>
        <end position="96"/>
    </location>
</feature>
<dbReference type="PANTHER" id="PTHR23119:SF51">
    <property type="entry name" value="DISKS LARGE 1 TUMOR SUPPRESSOR PROTEIN"/>
    <property type="match status" value="1"/>
</dbReference>
<dbReference type="GeneID" id="108699728"/>
<dbReference type="InterPro" id="IPR001478">
    <property type="entry name" value="PDZ"/>
</dbReference>
<dbReference type="GO" id="GO:0030054">
    <property type="term" value="C:cell junction"/>
    <property type="evidence" value="ECO:0007669"/>
    <property type="project" value="TreeGrafter"/>
</dbReference>
<evidence type="ECO:0000256" key="6">
    <source>
        <dbReference type="ARBA" id="ARBA00023136"/>
    </source>
</evidence>
<gene>
    <name evidence="12 13" type="primary">synj2bp.S</name>
</gene>
<dbReference type="SUPFAM" id="SSF50156">
    <property type="entry name" value="PDZ domain-like"/>
    <property type="match status" value="1"/>
</dbReference>
<dbReference type="Bgee" id="108699728">
    <property type="expression patterns" value="Expressed in internal ear and 15 other cell types or tissues"/>
</dbReference>
<dbReference type="CDD" id="cd06709">
    <property type="entry name" value="PDZ_SYNJ2BP-like"/>
    <property type="match status" value="1"/>
</dbReference>
<comment type="subunit">
    <text evidence="7">Binds (via the PDZ domain) to isoform 2A of SYNJ2 (via the unique motif in the C-terminus). Interacts (via C-terminus) with RALBP1. Interacts (via PDZ domain) with ACVR2A (via C-terminus) and ACVR2B (via C-terminus). Forms a ternary complex with ACVR2A and RALBP1. Interacts with MAPK12. Interacts with DLL1; enhances DLL1 protein stability, and promotes notch signaling in endothelial cells.</text>
</comment>